<evidence type="ECO:0000313" key="10">
    <source>
        <dbReference type="Proteomes" id="UP000108481"/>
    </source>
</evidence>
<dbReference type="OrthoDB" id="5555at10239"/>
<organism evidence="9 10">
    <name type="scientific">Bat mastadenovirus WIV13</name>
    <dbReference type="NCBI Taxonomy" id="1788435"/>
    <lineage>
        <taxon>Viruses</taxon>
        <taxon>Varidnaviria</taxon>
        <taxon>Bamfordvirae</taxon>
        <taxon>Preplasmiviricota</taxon>
        <taxon>Polisuviricotina</taxon>
        <taxon>Pharingeaviricetes</taxon>
        <taxon>Rowavirales</taxon>
        <taxon>Adenoviridae</taxon>
        <taxon>Mastadenovirus</taxon>
        <taxon>Mastadenovirus humile</taxon>
        <taxon>Bat mastadenovirus E</taxon>
    </lineage>
</organism>
<name>A0A1B0UHY3_9ADEN</name>
<dbReference type="InterPro" id="IPR007615">
    <property type="entry name" value="Adenovirus_E4_30/34"/>
</dbReference>
<accession>A0A1B0UHY3</accession>
<keyword evidence="10" id="KW-1185">Reference proteome</keyword>
<comment type="subunit">
    <text evidence="8">Interacts with E1B-55k.</text>
</comment>
<proteinExistence type="inferred from homology"/>
<dbReference type="GO" id="GO:0030430">
    <property type="term" value="C:host cell cytoplasm"/>
    <property type="evidence" value="ECO:0007669"/>
    <property type="project" value="UniProtKB-SubCell"/>
</dbReference>
<evidence type="ECO:0000256" key="1">
    <source>
        <dbReference type="ARBA" id="ARBA00004147"/>
    </source>
</evidence>
<evidence type="ECO:0000313" key="9">
    <source>
        <dbReference type="EMBL" id="AMB43041.1"/>
    </source>
</evidence>
<dbReference type="EMBL" id="KT698852">
    <property type="protein sequence ID" value="AMB43041.1"/>
    <property type="molecule type" value="Genomic_DNA"/>
</dbReference>
<evidence type="ECO:0000256" key="7">
    <source>
        <dbReference type="ARBA" id="ARBA00044723"/>
    </source>
</evidence>
<dbReference type="RefSeq" id="YP_009272941.1">
    <property type="nucleotide sequence ID" value="NC_030874.1"/>
</dbReference>
<dbReference type="Pfam" id="PF04528">
    <property type="entry name" value="Adeno_E4_34"/>
    <property type="match status" value="1"/>
</dbReference>
<comment type="subcellular location">
    <subcellularLocation>
        <location evidence="2">Host cytoplasm</location>
    </subcellularLocation>
    <subcellularLocation>
        <location evidence="1">Host nucleus</location>
    </subcellularLocation>
</comment>
<keyword evidence="6" id="KW-1035">Host cytoplasm</keyword>
<dbReference type="KEGG" id="vg:28715686"/>
<evidence type="ECO:0000256" key="6">
    <source>
        <dbReference type="ARBA" id="ARBA00023200"/>
    </source>
</evidence>
<keyword evidence="5" id="KW-1048">Host nucleus</keyword>
<comment type="similarity">
    <text evidence="3">Belongs to the adenoviridae E4 30 to 34 kDa protein family.</text>
</comment>
<comment type="function">
    <text evidence="7">Plays a major role to prevent cellular inhibition of viral genome replication by nuclear bodies. Assembles an SCF-like E3 ubiquitin ligase complex based on the cellular proteins ELOB, ELOC, CUL5 and RBX1, in cooperation with viral E1B-55K. This viral RING-type ligase ubiquitinates cellular substrates prior to proteasomal degradation: p53/TP53, LIG4, MRE11-RAD50-NBS1 (MRN) complex, ITGA3, DAXX and BLM.</text>
</comment>
<evidence type="ECO:0000256" key="3">
    <source>
        <dbReference type="ARBA" id="ARBA00006872"/>
    </source>
</evidence>
<dbReference type="GeneID" id="28715686"/>
<dbReference type="GO" id="GO:0042025">
    <property type="term" value="C:host cell nucleus"/>
    <property type="evidence" value="ECO:0007669"/>
    <property type="project" value="UniProtKB-SubCell"/>
</dbReference>
<protein>
    <submittedName>
        <fullName evidence="9">E4 34K</fullName>
    </submittedName>
</protein>
<dbReference type="Proteomes" id="UP000108481">
    <property type="component" value="Segment"/>
</dbReference>
<evidence type="ECO:0000256" key="5">
    <source>
        <dbReference type="ARBA" id="ARBA00022562"/>
    </source>
</evidence>
<keyword evidence="4" id="KW-0244">Early protein</keyword>
<evidence type="ECO:0000256" key="8">
    <source>
        <dbReference type="ARBA" id="ARBA00044760"/>
    </source>
</evidence>
<reference evidence="9 10" key="1">
    <citation type="submission" date="2015-08" db="EMBL/GenBank/DDBJ databases">
        <title>Isolation and characterization of novel bat adenoviruses with diverse genome sizes, low GC contents or extremely long E3 ORFs.</title>
        <authorList>
            <person name="Tan B."/>
            <person name="Yang X.-L."/>
            <person name="Ge X.-Y."/>
            <person name="Peng C."/>
            <person name="Zhang Y.-Z."/>
            <person name="Zhang L.-B."/>
            <person name="Shi Z.-L."/>
        </authorList>
    </citation>
    <scope>NUCLEOTIDE SEQUENCE [LARGE SCALE GENOMIC DNA]</scope>
    <source>
        <strain evidence="9">WIV13</strain>
    </source>
</reference>
<evidence type="ECO:0000256" key="4">
    <source>
        <dbReference type="ARBA" id="ARBA00022518"/>
    </source>
</evidence>
<evidence type="ECO:0000256" key="2">
    <source>
        <dbReference type="ARBA" id="ARBA00004192"/>
    </source>
</evidence>
<sequence>MPTTKVTHCLMTDSHHVGRVRSNPGCSFFIPLRELVIPWDLLFQGGAYRILKQLGLFCFSSITLPGSCYYIFGYEEWDVHCHCYNAYSLQCLAGKKIMYYLHVEVMYGCNYNIMFKDYRPYVNYKMPGNFIYIGSVMFRKFHLIYIRFKFLRELRYCIKVVSFGDACYIKTNHNMLVIKCISCKNLTDIAAACCRRRIRKLLLKCVKAIRSQRWPLYPSKREKFRIKHFTDLMNYNKKFRNFRYSNY</sequence>